<keyword evidence="3" id="KW-1185">Reference proteome</keyword>
<dbReference type="InParanoid" id="A0A0D0D0F0"/>
<reference evidence="2 3" key="1">
    <citation type="submission" date="2014-04" db="EMBL/GenBank/DDBJ databases">
        <authorList>
            <consortium name="DOE Joint Genome Institute"/>
            <person name="Kuo A."/>
            <person name="Kohler A."/>
            <person name="Jargeat P."/>
            <person name="Nagy L.G."/>
            <person name="Floudas D."/>
            <person name="Copeland A."/>
            <person name="Barry K.W."/>
            <person name="Cichocki N."/>
            <person name="Veneault-Fourrey C."/>
            <person name="LaButti K."/>
            <person name="Lindquist E.A."/>
            <person name="Lipzen A."/>
            <person name="Lundell T."/>
            <person name="Morin E."/>
            <person name="Murat C."/>
            <person name="Sun H."/>
            <person name="Tunlid A."/>
            <person name="Henrissat B."/>
            <person name="Grigoriev I.V."/>
            <person name="Hibbett D.S."/>
            <person name="Martin F."/>
            <person name="Nordberg H.P."/>
            <person name="Cantor M.N."/>
            <person name="Hua S.X."/>
        </authorList>
    </citation>
    <scope>NUCLEOTIDE SEQUENCE [LARGE SCALE GENOMIC DNA]</scope>
    <source>
        <strain evidence="2 3">Ve08.2h10</strain>
    </source>
</reference>
<sequence length="185" mass="21172">MSSCNDDITEWTDHQLREKNNNDDDLHERKSAEHRRRAKAWKEEVRRKAEEKARRKAEKEVQSSVAGPSKGKQRDIAELTATLARCYRCLDVGVACEIQVAEVRAPGRHTANAAEKAGGVHVTAGREEEGMNKEEEDWEWGREENRDTLGTLVEMLALIVEEIQSLLCIDLRHWLSRFSIYTNAT</sequence>
<feature type="compositionally biased region" description="Basic and acidic residues" evidence="1">
    <location>
        <begin position="40"/>
        <end position="61"/>
    </location>
</feature>
<accession>A0A0D0D0F0</accession>
<feature type="compositionally biased region" description="Basic and acidic residues" evidence="1">
    <location>
        <begin position="11"/>
        <end position="31"/>
    </location>
</feature>
<organism evidence="2 3">
    <name type="scientific">Paxillus rubicundulus Ve08.2h10</name>
    <dbReference type="NCBI Taxonomy" id="930991"/>
    <lineage>
        <taxon>Eukaryota</taxon>
        <taxon>Fungi</taxon>
        <taxon>Dikarya</taxon>
        <taxon>Basidiomycota</taxon>
        <taxon>Agaricomycotina</taxon>
        <taxon>Agaricomycetes</taxon>
        <taxon>Agaricomycetidae</taxon>
        <taxon>Boletales</taxon>
        <taxon>Paxilineae</taxon>
        <taxon>Paxillaceae</taxon>
        <taxon>Paxillus</taxon>
    </lineage>
</organism>
<proteinExistence type="predicted"/>
<name>A0A0D0D0F0_9AGAM</name>
<reference evidence="3" key="2">
    <citation type="submission" date="2015-01" db="EMBL/GenBank/DDBJ databases">
        <title>Evolutionary Origins and Diversification of the Mycorrhizal Mutualists.</title>
        <authorList>
            <consortium name="DOE Joint Genome Institute"/>
            <consortium name="Mycorrhizal Genomics Consortium"/>
            <person name="Kohler A."/>
            <person name="Kuo A."/>
            <person name="Nagy L.G."/>
            <person name="Floudas D."/>
            <person name="Copeland A."/>
            <person name="Barry K.W."/>
            <person name="Cichocki N."/>
            <person name="Veneault-Fourrey C."/>
            <person name="LaButti K."/>
            <person name="Lindquist E.A."/>
            <person name="Lipzen A."/>
            <person name="Lundell T."/>
            <person name="Morin E."/>
            <person name="Murat C."/>
            <person name="Riley R."/>
            <person name="Ohm R."/>
            <person name="Sun H."/>
            <person name="Tunlid A."/>
            <person name="Henrissat B."/>
            <person name="Grigoriev I.V."/>
            <person name="Hibbett D.S."/>
            <person name="Martin F."/>
        </authorList>
    </citation>
    <scope>NUCLEOTIDE SEQUENCE [LARGE SCALE GENOMIC DNA]</scope>
    <source>
        <strain evidence="3">Ve08.2h10</strain>
    </source>
</reference>
<gene>
    <name evidence="2" type="ORF">PAXRUDRAFT_17791</name>
</gene>
<evidence type="ECO:0000256" key="1">
    <source>
        <dbReference type="SAM" id="MobiDB-lite"/>
    </source>
</evidence>
<feature type="region of interest" description="Disordered" evidence="1">
    <location>
        <begin position="1"/>
        <end position="73"/>
    </location>
</feature>
<dbReference type="AlphaFoldDB" id="A0A0D0D0F0"/>
<protein>
    <submittedName>
        <fullName evidence="2">Unplaced genomic scaffold scaffold_2367, whole genome shotgun sequence</fullName>
    </submittedName>
</protein>
<dbReference type="EMBL" id="KN827189">
    <property type="protein sequence ID" value="KIK77006.1"/>
    <property type="molecule type" value="Genomic_DNA"/>
</dbReference>
<dbReference type="Proteomes" id="UP000054538">
    <property type="component" value="Unassembled WGS sequence"/>
</dbReference>
<evidence type="ECO:0000313" key="2">
    <source>
        <dbReference type="EMBL" id="KIK77006.1"/>
    </source>
</evidence>
<dbReference type="HOGENOM" id="CLU_066687_0_1_1"/>
<evidence type="ECO:0000313" key="3">
    <source>
        <dbReference type="Proteomes" id="UP000054538"/>
    </source>
</evidence>